<sequence length="262" mass="28777">MDILVRCSVYRFGRPDPKKPNPKAQLPRCFEDMMDNFVLKYQGEAADDDTKVKQYVQSPAASMVREEKAKELQAIFDSVSRLEGGGGDSLVNISEWMTLFIKGNKFLIKGITRATVVMSFALAQEIADEGLDGHIDKMEGEMLRVLDYEEFCIALSRLCYSTLNQKKMAKLESADVLKEFVTILGPWIKDLAGDKKPIGAVRPLKKAEKPATPRDSRESSAKKETKAASKAVSTTKAPATPGGKPSSPAKKVSSKKSPKGSK</sequence>
<name>A0A6T9CEK5_9EUKA</name>
<feature type="compositionally biased region" description="Low complexity" evidence="1">
    <location>
        <begin position="228"/>
        <end position="251"/>
    </location>
</feature>
<evidence type="ECO:0008006" key="4">
    <source>
        <dbReference type="Google" id="ProtNLM"/>
    </source>
</evidence>
<evidence type="ECO:0000313" key="2">
    <source>
        <dbReference type="EMBL" id="CAE0107432.1"/>
    </source>
</evidence>
<feature type="compositionally biased region" description="Basic and acidic residues" evidence="1">
    <location>
        <begin position="205"/>
        <end position="227"/>
    </location>
</feature>
<gene>
    <name evidence="2" type="ORF">HERI1096_LOCUS8091</name>
    <name evidence="3" type="ORF">HERI1096_LOCUS8092</name>
</gene>
<accession>A0A6T9CEK5</accession>
<protein>
    <recommendedName>
        <fullName evidence="4">EF-hand domain-containing protein</fullName>
    </recommendedName>
</protein>
<evidence type="ECO:0000313" key="3">
    <source>
        <dbReference type="EMBL" id="CAE0107433.1"/>
    </source>
</evidence>
<proteinExistence type="predicted"/>
<reference evidence="3" key="1">
    <citation type="submission" date="2021-01" db="EMBL/GenBank/DDBJ databases">
        <authorList>
            <person name="Corre E."/>
            <person name="Pelletier E."/>
            <person name="Niang G."/>
            <person name="Scheremetjew M."/>
            <person name="Finn R."/>
            <person name="Kale V."/>
            <person name="Holt S."/>
            <person name="Cochrane G."/>
            <person name="Meng A."/>
            <person name="Brown T."/>
            <person name="Cohen L."/>
        </authorList>
    </citation>
    <scope>NUCLEOTIDE SEQUENCE</scope>
    <source>
        <strain evidence="3">CCMP281</strain>
    </source>
</reference>
<evidence type="ECO:0000256" key="1">
    <source>
        <dbReference type="SAM" id="MobiDB-lite"/>
    </source>
</evidence>
<dbReference type="EMBL" id="HBHX01014461">
    <property type="protein sequence ID" value="CAE0107432.1"/>
    <property type="molecule type" value="Transcribed_RNA"/>
</dbReference>
<organism evidence="3">
    <name type="scientific">Haptolina ericina</name>
    <dbReference type="NCBI Taxonomy" id="156174"/>
    <lineage>
        <taxon>Eukaryota</taxon>
        <taxon>Haptista</taxon>
        <taxon>Haptophyta</taxon>
        <taxon>Prymnesiophyceae</taxon>
        <taxon>Prymnesiales</taxon>
        <taxon>Prymnesiaceae</taxon>
        <taxon>Haptolina</taxon>
    </lineage>
</organism>
<feature type="region of interest" description="Disordered" evidence="1">
    <location>
        <begin position="202"/>
        <end position="262"/>
    </location>
</feature>
<feature type="compositionally biased region" description="Basic residues" evidence="1">
    <location>
        <begin position="252"/>
        <end position="262"/>
    </location>
</feature>
<dbReference type="EMBL" id="HBHX01014462">
    <property type="protein sequence ID" value="CAE0107433.1"/>
    <property type="molecule type" value="Transcribed_RNA"/>
</dbReference>
<dbReference type="AlphaFoldDB" id="A0A6T9CEK5"/>